<comment type="caution">
    <text evidence="7">The sequence shown here is derived from an EMBL/GenBank/DDBJ whole genome shotgun (WGS) entry which is preliminary data.</text>
</comment>
<protein>
    <submittedName>
        <fullName evidence="7">RND family efflux transporter MFP subunit</fullName>
    </submittedName>
</protein>
<evidence type="ECO:0000259" key="6">
    <source>
        <dbReference type="Pfam" id="PF25967"/>
    </source>
</evidence>
<dbReference type="Pfam" id="PF25917">
    <property type="entry name" value="BSH_RND"/>
    <property type="match status" value="1"/>
</dbReference>
<dbReference type="NCBIfam" id="TIGR01730">
    <property type="entry name" value="RND_mfp"/>
    <property type="match status" value="1"/>
</dbReference>
<dbReference type="EMBL" id="QGGW01000001">
    <property type="protein sequence ID" value="PWK62937.1"/>
    <property type="molecule type" value="Genomic_DNA"/>
</dbReference>
<dbReference type="GO" id="GO:1990281">
    <property type="term" value="C:efflux pump complex"/>
    <property type="evidence" value="ECO:0007669"/>
    <property type="project" value="TreeGrafter"/>
</dbReference>
<keyword evidence="8" id="KW-1185">Reference proteome</keyword>
<dbReference type="Gene3D" id="2.40.30.170">
    <property type="match status" value="1"/>
</dbReference>
<name>A0A316GP61_9RHOB</name>
<evidence type="ECO:0000256" key="1">
    <source>
        <dbReference type="ARBA" id="ARBA00004196"/>
    </source>
</evidence>
<dbReference type="Pfam" id="PF25967">
    <property type="entry name" value="RND-MFP_C"/>
    <property type="match status" value="1"/>
</dbReference>
<dbReference type="InterPro" id="IPR006143">
    <property type="entry name" value="RND_pump_MFP"/>
</dbReference>
<dbReference type="RefSeq" id="WP_109666197.1">
    <property type="nucleotide sequence ID" value="NZ_QGGW01000001.1"/>
</dbReference>
<dbReference type="SUPFAM" id="SSF111369">
    <property type="entry name" value="HlyD-like secretion proteins"/>
    <property type="match status" value="1"/>
</dbReference>
<sequence length="385" mass="40678">MKLLRQGLLTLVALAAALAIWVVYVPSAAPYLERAGVYDLLGLEPPAPAEQAGGRGFGGGTARVVVAAAETGQANARVTAIGDGRALRSVTVRAEATGMIRELAVSPGTYVEAGALVAQLDDDAERIALERARLMVLDATRNLERSQQLSASGAVSAVQIREAELALRTAELAVEQAEFDLGQRRITAPIAGWAGLLEVSQGDRIGPQDAIAVLTDRSSIQIDFRVPERFIGQLSVGMTIEVTTLARPDHLLEGQIVALDNVVDRSSRTLRVQGQVANTDDSLRAGQAFSVALSFPGDTLPSVDPLAIQWSGDGSYVWVAREDAAVRIPVTIRQRNSDSVLVEGDLNAGDQVIIEGVQTLRPGAPVEIVESGASAEARPTREQDA</sequence>
<dbReference type="Gene3D" id="2.40.420.20">
    <property type="match status" value="1"/>
</dbReference>
<dbReference type="PANTHER" id="PTHR30469:SF11">
    <property type="entry name" value="BLL4320 PROTEIN"/>
    <property type="match status" value="1"/>
</dbReference>
<feature type="domain" description="CusB-like beta-barrel" evidence="5">
    <location>
        <begin position="222"/>
        <end position="294"/>
    </location>
</feature>
<dbReference type="Pfam" id="PF25954">
    <property type="entry name" value="Beta-barrel_RND_2"/>
    <property type="match status" value="1"/>
</dbReference>
<accession>A0A316GP61</accession>
<evidence type="ECO:0000259" key="5">
    <source>
        <dbReference type="Pfam" id="PF25954"/>
    </source>
</evidence>
<comment type="subcellular location">
    <subcellularLocation>
        <location evidence="1">Cell envelope</location>
    </subcellularLocation>
</comment>
<dbReference type="InterPro" id="IPR058627">
    <property type="entry name" value="MdtA-like_C"/>
</dbReference>
<evidence type="ECO:0000259" key="4">
    <source>
        <dbReference type="Pfam" id="PF25917"/>
    </source>
</evidence>
<organism evidence="7 8">
    <name type="scientific">Roseicyclus mahoneyensis</name>
    <dbReference type="NCBI Taxonomy" id="164332"/>
    <lineage>
        <taxon>Bacteria</taxon>
        <taxon>Pseudomonadati</taxon>
        <taxon>Pseudomonadota</taxon>
        <taxon>Alphaproteobacteria</taxon>
        <taxon>Rhodobacterales</taxon>
        <taxon>Roseobacteraceae</taxon>
        <taxon>Roseicyclus</taxon>
    </lineage>
</organism>
<dbReference type="PANTHER" id="PTHR30469">
    <property type="entry name" value="MULTIDRUG RESISTANCE PROTEIN MDTA"/>
    <property type="match status" value="1"/>
</dbReference>
<dbReference type="InterPro" id="IPR058792">
    <property type="entry name" value="Beta-barrel_RND_2"/>
</dbReference>
<dbReference type="InterPro" id="IPR058625">
    <property type="entry name" value="MdtA-like_BSH"/>
</dbReference>
<evidence type="ECO:0000256" key="3">
    <source>
        <dbReference type="ARBA" id="ARBA00022448"/>
    </source>
</evidence>
<dbReference type="Proteomes" id="UP000245708">
    <property type="component" value="Unassembled WGS sequence"/>
</dbReference>
<dbReference type="Gene3D" id="2.40.50.100">
    <property type="match status" value="1"/>
</dbReference>
<dbReference type="AlphaFoldDB" id="A0A316GP61"/>
<evidence type="ECO:0000313" key="8">
    <source>
        <dbReference type="Proteomes" id="UP000245708"/>
    </source>
</evidence>
<reference evidence="7 8" key="1">
    <citation type="submission" date="2018-05" db="EMBL/GenBank/DDBJ databases">
        <title>Genomic Encyclopedia of Type Strains, Phase IV (KMG-IV): sequencing the most valuable type-strain genomes for metagenomic binning, comparative biology and taxonomic classification.</title>
        <authorList>
            <person name="Goeker M."/>
        </authorList>
    </citation>
    <scope>NUCLEOTIDE SEQUENCE [LARGE SCALE GENOMIC DNA]</scope>
    <source>
        <strain evidence="7 8">DSM 16097</strain>
    </source>
</reference>
<dbReference type="Gene3D" id="1.10.287.470">
    <property type="entry name" value="Helix hairpin bin"/>
    <property type="match status" value="1"/>
</dbReference>
<feature type="domain" description="Multidrug resistance protein MdtA-like C-terminal permuted SH3" evidence="6">
    <location>
        <begin position="311"/>
        <end position="359"/>
    </location>
</feature>
<feature type="domain" description="Multidrug resistance protein MdtA-like barrel-sandwich hybrid" evidence="4">
    <location>
        <begin position="88"/>
        <end position="212"/>
    </location>
</feature>
<proteinExistence type="inferred from homology"/>
<comment type="similarity">
    <text evidence="2">Belongs to the membrane fusion protein (MFP) (TC 8.A.1) family.</text>
</comment>
<evidence type="ECO:0000256" key="2">
    <source>
        <dbReference type="ARBA" id="ARBA00009477"/>
    </source>
</evidence>
<evidence type="ECO:0000313" key="7">
    <source>
        <dbReference type="EMBL" id="PWK62937.1"/>
    </source>
</evidence>
<dbReference type="GO" id="GO:0015562">
    <property type="term" value="F:efflux transmembrane transporter activity"/>
    <property type="evidence" value="ECO:0007669"/>
    <property type="project" value="TreeGrafter"/>
</dbReference>
<dbReference type="OrthoDB" id="9806939at2"/>
<keyword evidence="3" id="KW-0813">Transport</keyword>
<gene>
    <name evidence="7" type="ORF">C7455_101978</name>
</gene>